<feature type="domain" description="Sugar 3,4-ketoisomerase QdtA cupin" evidence="1">
    <location>
        <begin position="16"/>
        <end position="141"/>
    </location>
</feature>
<dbReference type="InterPro" id="IPR011051">
    <property type="entry name" value="RmlC_Cupin_sf"/>
</dbReference>
<protein>
    <recommendedName>
        <fullName evidence="1">Sugar 3,4-ketoisomerase QdtA cupin domain-containing protein</fullName>
    </recommendedName>
</protein>
<dbReference type="RefSeq" id="WP_307520413.1">
    <property type="nucleotide sequence ID" value="NZ_JAUSZI010000002.1"/>
</dbReference>
<organism evidence="2 3">
    <name type="scientific">Streptomyces umbrinus</name>
    <dbReference type="NCBI Taxonomy" id="67370"/>
    <lineage>
        <taxon>Bacteria</taxon>
        <taxon>Bacillati</taxon>
        <taxon>Actinomycetota</taxon>
        <taxon>Actinomycetes</taxon>
        <taxon>Kitasatosporales</taxon>
        <taxon>Streptomycetaceae</taxon>
        <taxon>Streptomyces</taxon>
        <taxon>Streptomyces phaeochromogenes group</taxon>
    </lineage>
</organism>
<dbReference type="EMBL" id="JAUSZI010000002">
    <property type="protein sequence ID" value="MDQ1025096.1"/>
    <property type="molecule type" value="Genomic_DNA"/>
</dbReference>
<dbReference type="InterPro" id="IPR014710">
    <property type="entry name" value="RmlC-like_jellyroll"/>
</dbReference>
<evidence type="ECO:0000313" key="2">
    <source>
        <dbReference type="EMBL" id="MDQ1025096.1"/>
    </source>
</evidence>
<sequence length="147" mass="16769">MAASTTETPVGRVKPSRLIDLEQHKDERGCISVAESQWTAGFPIRRVYFLHDLTDGTSRGGHAHRELEQLFIAAHGGFTIHVDDGHQRAEYRLDTPGTALYVGPMVWRDLRDFTPGGVCLVLASHHYDEADYYREYEDFLRDSRRHA</sequence>
<dbReference type="InterPro" id="IPR008894">
    <property type="entry name" value="QdtA_cupin_dom"/>
</dbReference>
<evidence type="ECO:0000313" key="3">
    <source>
        <dbReference type="Proteomes" id="UP001230328"/>
    </source>
</evidence>
<dbReference type="Proteomes" id="UP001230328">
    <property type="component" value="Unassembled WGS sequence"/>
</dbReference>
<dbReference type="Gene3D" id="2.60.120.10">
    <property type="entry name" value="Jelly Rolls"/>
    <property type="match status" value="1"/>
</dbReference>
<reference evidence="2 3" key="1">
    <citation type="submission" date="2023-07" db="EMBL/GenBank/DDBJ databases">
        <title>Comparative genomics of wheat-associated soil bacteria to identify genetic determinants of phenazine resistance.</title>
        <authorList>
            <person name="Mouncey N."/>
        </authorList>
    </citation>
    <scope>NUCLEOTIDE SEQUENCE [LARGE SCALE GENOMIC DNA]</scope>
    <source>
        <strain evidence="2 3">V2I4</strain>
    </source>
</reference>
<comment type="caution">
    <text evidence="2">The sequence shown here is derived from an EMBL/GenBank/DDBJ whole genome shotgun (WGS) entry which is preliminary data.</text>
</comment>
<dbReference type="SUPFAM" id="SSF51182">
    <property type="entry name" value="RmlC-like cupins"/>
    <property type="match status" value="1"/>
</dbReference>
<name>A0ABU0SNF3_9ACTN</name>
<evidence type="ECO:0000259" key="1">
    <source>
        <dbReference type="Pfam" id="PF05523"/>
    </source>
</evidence>
<accession>A0ABU0SNF3</accession>
<gene>
    <name evidence="2" type="ORF">QF035_002678</name>
</gene>
<dbReference type="Pfam" id="PF05523">
    <property type="entry name" value="FdtA"/>
    <property type="match status" value="1"/>
</dbReference>
<dbReference type="CDD" id="cd20292">
    <property type="entry name" value="cupin_QdtA-like"/>
    <property type="match status" value="1"/>
</dbReference>
<proteinExistence type="predicted"/>
<keyword evidence="3" id="KW-1185">Reference proteome</keyword>